<dbReference type="Pfam" id="PF13649">
    <property type="entry name" value="Methyltransf_25"/>
    <property type="match status" value="1"/>
</dbReference>
<dbReference type="Proteomes" id="UP000377595">
    <property type="component" value="Unassembled WGS sequence"/>
</dbReference>
<dbReference type="GO" id="GO:0008168">
    <property type="term" value="F:methyltransferase activity"/>
    <property type="evidence" value="ECO:0007669"/>
    <property type="project" value="UniProtKB-KW"/>
</dbReference>
<protein>
    <recommendedName>
        <fullName evidence="4">Methyltransferase domain-containing protein</fullName>
    </recommendedName>
</protein>
<dbReference type="RefSeq" id="WP_155348688.1">
    <property type="nucleotide sequence ID" value="NZ_BAAAHM010000004.1"/>
</dbReference>
<keyword evidence="2" id="KW-0808">Transferase</keyword>
<evidence type="ECO:0000259" key="4">
    <source>
        <dbReference type="Pfam" id="PF13649"/>
    </source>
</evidence>
<evidence type="ECO:0000256" key="2">
    <source>
        <dbReference type="ARBA" id="ARBA00022679"/>
    </source>
</evidence>
<name>A0A5M3XSN0_9ACTN</name>
<feature type="domain" description="Methyltransferase" evidence="4">
    <location>
        <begin position="68"/>
        <end position="164"/>
    </location>
</feature>
<dbReference type="EMBL" id="BLAF01000045">
    <property type="protein sequence ID" value="GES23816.1"/>
    <property type="molecule type" value="Genomic_DNA"/>
</dbReference>
<evidence type="ECO:0000256" key="3">
    <source>
        <dbReference type="ARBA" id="ARBA00022691"/>
    </source>
</evidence>
<dbReference type="InterPro" id="IPR029063">
    <property type="entry name" value="SAM-dependent_MTases_sf"/>
</dbReference>
<sequence>MTIPDQMHRALFKTVSLLAPGVQGALLRRYFDWWHRRPDPWSLATDSREQHKYLATLDQVPAGAYPRIVEVGCSEGVFTELLAQAHPAAEITGIDISGRALKRARRRTERYGTRVRFAQADVLEYEERARFELVFCAETLYYLGRQDRLRRASARLRSLTAPGGILVLVHPWPEAELLHADTDRTFSKISERVEANAARPFAVAVYQNDQAALETDPSSMSSRRS</sequence>
<dbReference type="PANTHER" id="PTHR43464:SF19">
    <property type="entry name" value="UBIQUINONE BIOSYNTHESIS O-METHYLTRANSFERASE, MITOCHONDRIAL"/>
    <property type="match status" value="1"/>
</dbReference>
<evidence type="ECO:0000256" key="1">
    <source>
        <dbReference type="ARBA" id="ARBA00022603"/>
    </source>
</evidence>
<reference evidence="5 6" key="1">
    <citation type="submission" date="2019-10" db="EMBL/GenBank/DDBJ databases">
        <title>Whole genome shotgun sequence of Acrocarpospora pleiomorpha NBRC 16267.</title>
        <authorList>
            <person name="Ichikawa N."/>
            <person name="Kimura A."/>
            <person name="Kitahashi Y."/>
            <person name="Komaki H."/>
            <person name="Oguchi A."/>
        </authorList>
    </citation>
    <scope>NUCLEOTIDE SEQUENCE [LARGE SCALE GENOMIC DNA]</scope>
    <source>
        <strain evidence="5 6">NBRC 16267</strain>
    </source>
</reference>
<dbReference type="InterPro" id="IPR041698">
    <property type="entry name" value="Methyltransf_25"/>
</dbReference>
<evidence type="ECO:0000313" key="5">
    <source>
        <dbReference type="EMBL" id="GES23816.1"/>
    </source>
</evidence>
<dbReference type="AlphaFoldDB" id="A0A5M3XSN0"/>
<organism evidence="5 6">
    <name type="scientific">Acrocarpospora pleiomorpha</name>
    <dbReference type="NCBI Taxonomy" id="90975"/>
    <lineage>
        <taxon>Bacteria</taxon>
        <taxon>Bacillati</taxon>
        <taxon>Actinomycetota</taxon>
        <taxon>Actinomycetes</taxon>
        <taxon>Streptosporangiales</taxon>
        <taxon>Streptosporangiaceae</taxon>
        <taxon>Acrocarpospora</taxon>
    </lineage>
</organism>
<proteinExistence type="predicted"/>
<dbReference type="SUPFAM" id="SSF53335">
    <property type="entry name" value="S-adenosyl-L-methionine-dependent methyltransferases"/>
    <property type="match status" value="1"/>
</dbReference>
<dbReference type="GO" id="GO:0032259">
    <property type="term" value="P:methylation"/>
    <property type="evidence" value="ECO:0007669"/>
    <property type="project" value="UniProtKB-KW"/>
</dbReference>
<evidence type="ECO:0000313" key="6">
    <source>
        <dbReference type="Proteomes" id="UP000377595"/>
    </source>
</evidence>
<dbReference type="OrthoDB" id="116799at2"/>
<gene>
    <name evidence="5" type="ORF">Aple_067150</name>
</gene>
<comment type="caution">
    <text evidence="5">The sequence shown here is derived from an EMBL/GenBank/DDBJ whole genome shotgun (WGS) entry which is preliminary data.</text>
</comment>
<dbReference type="CDD" id="cd02440">
    <property type="entry name" value="AdoMet_MTases"/>
    <property type="match status" value="1"/>
</dbReference>
<dbReference type="Gene3D" id="3.40.50.150">
    <property type="entry name" value="Vaccinia Virus protein VP39"/>
    <property type="match status" value="1"/>
</dbReference>
<keyword evidence="3" id="KW-0949">S-adenosyl-L-methionine</keyword>
<accession>A0A5M3XSN0</accession>
<dbReference type="PANTHER" id="PTHR43464">
    <property type="entry name" value="METHYLTRANSFERASE"/>
    <property type="match status" value="1"/>
</dbReference>
<keyword evidence="1" id="KW-0489">Methyltransferase</keyword>
<keyword evidence="6" id="KW-1185">Reference proteome</keyword>